<name>A0A0P0XM48_ORYSJ</name>
<reference evidence="3" key="3">
    <citation type="journal article" date="2006" name="Nucleic Acids Res.">
        <title>The Rice Annotation Project Database (RAP-DB): hub for Oryza sativa ssp. japonica genome information.</title>
        <authorList>
            <person name="Ohyanagi H."/>
            <person name="Tanaka T."/>
            <person name="Sakai H."/>
            <person name="Shigemoto Y."/>
            <person name="Yamaguchi K."/>
            <person name="Habara T."/>
            <person name="Fujii Y."/>
            <person name="Antonio B.A."/>
            <person name="Nagamura Y."/>
            <person name="Imanishi T."/>
            <person name="Ikeo K."/>
            <person name="Itoh T."/>
            <person name="Gojobori T."/>
            <person name="Sasaki T."/>
        </authorList>
    </citation>
    <scope>NUCLEOTIDE SEQUENCE</scope>
</reference>
<dbReference type="Proteomes" id="UP000000763">
    <property type="component" value="Chromosome 9"/>
</dbReference>
<dbReference type="Gramene" id="Os09t0436200-01">
    <property type="protein sequence ID" value="Os09t0436200-01"/>
    <property type="gene ID" value="Os09g0436200"/>
</dbReference>
<protein>
    <submittedName>
        <fullName evidence="3">Os09g0436200 protein</fullName>
    </submittedName>
</protein>
<evidence type="ECO:0000313" key="3">
    <source>
        <dbReference type="EMBL" id="BAF25170.1"/>
    </source>
</evidence>
<dbReference type="KEGG" id="dosa:Os09g0436200"/>
<reference evidence="3" key="5">
    <citation type="journal article" date="2008" name="Nucleic Acids Res.">
        <title>The Rice Annotation Project Database (RAP-DB): 2008 update.</title>
        <authorList>
            <consortium name="The Rice Annotation Project (RAP)"/>
            <person name="Tanaka T."/>
            <person name="Antonio B.A."/>
            <person name="Kikuchi S."/>
            <person name="Matsumoto T."/>
            <person name="Nagamura Y."/>
            <person name="Numa H."/>
            <person name="Sakai H."/>
            <person name="Wu J."/>
            <person name="Itoh T."/>
            <person name="Sasaki T."/>
            <person name="Aono R."/>
            <person name="Fujii Y."/>
            <person name="Habara T."/>
            <person name="Harada E."/>
            <person name="Kanno M."/>
            <person name="Kawahara Y."/>
            <person name="Kawashima H."/>
            <person name="Kubooka H."/>
            <person name="Matsuya A."/>
            <person name="Nakaoka H."/>
            <person name="Saichi N."/>
            <person name="Sanbonmatsu R."/>
            <person name="Sato Y."/>
            <person name="Shinso Y."/>
            <person name="Suzuki M."/>
            <person name="Takeda J."/>
            <person name="Tanino M."/>
            <person name="Todokoro F."/>
            <person name="Yamaguchi K."/>
            <person name="Yamamoto N."/>
            <person name="Yamasaki C."/>
            <person name="Imanishi T."/>
            <person name="Okido T."/>
            <person name="Tada M."/>
            <person name="Ikeo K."/>
            <person name="Tateno Y."/>
            <person name="Gojobori T."/>
            <person name="Lin Y.C."/>
            <person name="Wei F.J."/>
            <person name="Hsing Y.I."/>
            <person name="Zhao Q."/>
            <person name="Han B."/>
            <person name="Kramer M.R."/>
            <person name="McCombie R.W."/>
            <person name="Lonsdale D."/>
            <person name="O'Donovan C.C."/>
            <person name="Whitfield E.J."/>
            <person name="Apweiler R."/>
            <person name="Koyanagi K.O."/>
            <person name="Khurana J.P."/>
            <person name="Raghuvanshi S."/>
            <person name="Singh N.K."/>
            <person name="Tyagi A.K."/>
            <person name="Haberer G."/>
            <person name="Fujisawa M."/>
            <person name="Hosokawa S."/>
            <person name="Ito Y."/>
            <person name="Ikawa H."/>
            <person name="Shibata M."/>
            <person name="Yamamoto M."/>
            <person name="Bruskiewich R.M."/>
            <person name="Hoen D.R."/>
            <person name="Bureau TE."/>
            <person name="Namiki N."/>
            <person name="Ohyanagi H."/>
            <person name="Sakai Y."/>
            <person name="Nobushima S."/>
            <person name="Sakata K."/>
            <person name="Barrero R.A."/>
            <person name="Sato Y."/>
            <person name="Souvorov A."/>
            <person name="Smith-White B."/>
            <person name="Tatusova T."/>
            <person name="An S."/>
            <person name="An G."/>
            <person name="OOta S."/>
            <person name="Fuks G."/>
            <person name="Messing J."/>
            <person name="Christie K.R."/>
            <person name="Lieberherr D."/>
            <person name="Kim H."/>
            <person name="Zuccolo A."/>
            <person name="Wing R.A."/>
            <person name="Nobuta K."/>
            <person name="Green P.J."/>
            <person name="Lu C."/>
            <person name="Meyers BC."/>
            <person name="Chaparro C."/>
            <person name="Piegu B."/>
            <person name="Panaud O."/>
            <person name="Echeverria M."/>
        </authorList>
    </citation>
    <scope>NUCLEOTIDE SEQUENCE</scope>
</reference>
<organism evidence="2 4">
    <name type="scientific">Oryza sativa subsp. japonica</name>
    <name type="common">Rice</name>
    <dbReference type="NCBI Taxonomy" id="39947"/>
    <lineage>
        <taxon>Eukaryota</taxon>
        <taxon>Viridiplantae</taxon>
        <taxon>Streptophyta</taxon>
        <taxon>Embryophyta</taxon>
        <taxon>Tracheophyta</taxon>
        <taxon>Spermatophyta</taxon>
        <taxon>Magnoliopsida</taxon>
        <taxon>Liliopsida</taxon>
        <taxon>Poales</taxon>
        <taxon>Poaceae</taxon>
        <taxon>BOP clade</taxon>
        <taxon>Oryzoideae</taxon>
        <taxon>Oryzeae</taxon>
        <taxon>Oryzinae</taxon>
        <taxon>Oryza</taxon>
        <taxon>Oryza sativa</taxon>
    </lineage>
</organism>
<evidence type="ECO:0000256" key="1">
    <source>
        <dbReference type="SAM" id="MobiDB-lite"/>
    </source>
</evidence>
<gene>
    <name evidence="3" type="ordered locus">Os09g0436200</name>
    <name evidence="2" type="ORF">OJ1238_G07.13</name>
</gene>
<dbReference type="EMBL" id="AP005565">
    <property type="protein sequence ID" value="BAD36130.1"/>
    <property type="molecule type" value="Genomic_DNA"/>
</dbReference>
<feature type="region of interest" description="Disordered" evidence="1">
    <location>
        <begin position="30"/>
        <end position="51"/>
    </location>
</feature>
<evidence type="ECO:0000313" key="2">
    <source>
        <dbReference type="EMBL" id="BAD36130.1"/>
    </source>
</evidence>
<dbReference type="AlphaFoldDB" id="A0A0P0XM48"/>
<reference evidence="3" key="4">
    <citation type="journal article" date="2007" name="Genome Res.">
        <title>Curated Genome Annotation of Oryza sativa ssp. japonica and Comparative Genome Analysis with Arabidopsis thaliana.</title>
        <authorList>
            <consortium name="The Rice Annotation Project (RAP)"/>
            <person name="Itoh T."/>
            <person name="Tanaka T."/>
            <person name="Barrero R.A."/>
            <person name="Yamasaki C."/>
            <person name="Fujii Y."/>
            <person name="Hilton P.B."/>
            <person name="Antonio B.A."/>
            <person name="Aono H."/>
            <person name="Apweiler R."/>
            <person name="Bruskiewich R."/>
            <person name="Bureau T."/>
            <person name="Burr F."/>
            <person name="Costa de Oliveira A."/>
            <person name="Fuks G."/>
            <person name="Habara T."/>
            <person name="Haberer G."/>
            <person name="Han B."/>
            <person name="Harada E."/>
            <person name="Hiraki A.T."/>
            <person name="Hirochika H."/>
            <person name="Hoen D."/>
            <person name="Hokari H."/>
            <person name="Hosokawa S."/>
            <person name="Hsing Y."/>
            <person name="Ikawa H."/>
            <person name="Ikeo K."/>
            <person name="Imanishi T."/>
            <person name="Ito Y."/>
            <person name="Jaiswal P."/>
            <person name="Kanno M."/>
            <person name="Kawahara Y."/>
            <person name="Kawamura T."/>
            <person name="Kawashima H."/>
            <person name="Khurana J.P."/>
            <person name="Kikuchi S."/>
            <person name="Komatsu S."/>
            <person name="Koyanagi K.O."/>
            <person name="Kubooka H."/>
            <person name="Lieberherr D."/>
            <person name="Lin Y.C."/>
            <person name="Lonsdale D."/>
            <person name="Matsumoto T."/>
            <person name="Matsuya A."/>
            <person name="McCombie W.R."/>
            <person name="Messing J."/>
            <person name="Miyao A."/>
            <person name="Mulder N."/>
            <person name="Nagamura Y."/>
            <person name="Nam J."/>
            <person name="Namiki N."/>
            <person name="Numa H."/>
            <person name="Nurimoto S."/>
            <person name="O'donovan C."/>
            <person name="Ohyanagi H."/>
            <person name="Okido T."/>
            <person name="Oota S."/>
            <person name="Osato N."/>
            <person name="Palmer L.E."/>
            <person name="Quetier F."/>
            <person name="Raghuvanshi S."/>
            <person name="Saichi N."/>
            <person name="Sakai H."/>
            <person name="Sakai Y."/>
            <person name="Sakata K."/>
            <person name="Sakurai T."/>
            <person name="Sato F."/>
            <person name="Sato Y."/>
            <person name="Schoof H."/>
            <person name="Seki M."/>
            <person name="Shibata M."/>
            <person name="Shimizu Y."/>
            <person name="Shinozaki K."/>
            <person name="Shinso Y."/>
            <person name="Singh N.K."/>
            <person name="Smith-White B."/>
            <person name="Takeda J."/>
            <person name="Tanino M."/>
            <person name="Tatusova T."/>
            <person name="Thongjuea S."/>
            <person name="Todokoro F."/>
            <person name="Tsugane M."/>
            <person name="Tyagi A.K."/>
            <person name="Vanavichit A."/>
            <person name="Wang A."/>
            <person name="Wing R.A."/>
            <person name="Yamaguchi K."/>
            <person name="Yamamoto M."/>
            <person name="Yamamoto N."/>
            <person name="Yu Y."/>
            <person name="Zhang H."/>
            <person name="Zhao Q."/>
            <person name="Higo K."/>
            <person name="Burr B."/>
            <person name="Gojobori T."/>
            <person name="Sasaki T."/>
        </authorList>
    </citation>
    <scope>NUCLEOTIDE SEQUENCE</scope>
</reference>
<reference evidence="2" key="1">
    <citation type="submission" date="2002-07" db="EMBL/GenBank/DDBJ databases">
        <title>Oryza sativa nipponbare(GA3) genomic DNA, chromosome 9, BAC clone:OJ1238_G07.</title>
        <authorList>
            <person name="Sasaki T."/>
            <person name="Matsumoto T."/>
            <person name="Hattori M."/>
            <person name="Sakaki Y."/>
            <person name="Katayose Y."/>
        </authorList>
    </citation>
    <scope>NUCLEOTIDE SEQUENCE</scope>
</reference>
<sequence>MPQCMCVVLDWDTSGLRNSEESRGFKDKWQIGLHVNPPPPPSLSPKKKKGQPSSVQIFITKILLLSLQWPSTNSKSP</sequence>
<proteinExistence type="predicted"/>
<reference evidence="3 4" key="2">
    <citation type="journal article" date="2005" name="Nature">
        <title>The map-based sequence of the rice genome.</title>
        <authorList>
            <consortium name="International rice genome sequencing project (IRGSP)"/>
            <person name="Matsumoto T."/>
            <person name="Wu J."/>
            <person name="Kanamori H."/>
            <person name="Katayose Y."/>
            <person name="Fujisawa M."/>
            <person name="Namiki N."/>
            <person name="Mizuno H."/>
            <person name="Yamamoto K."/>
            <person name="Antonio B.A."/>
            <person name="Baba T."/>
            <person name="Sakata K."/>
            <person name="Nagamura Y."/>
            <person name="Aoki H."/>
            <person name="Arikawa K."/>
            <person name="Arita K."/>
            <person name="Bito T."/>
            <person name="Chiden Y."/>
            <person name="Fujitsuka N."/>
            <person name="Fukunaka R."/>
            <person name="Hamada M."/>
            <person name="Harada C."/>
            <person name="Hayashi A."/>
            <person name="Hijishita S."/>
            <person name="Honda M."/>
            <person name="Hosokawa S."/>
            <person name="Ichikawa Y."/>
            <person name="Idonuma A."/>
            <person name="Iijima M."/>
            <person name="Ikeda M."/>
            <person name="Ikeno M."/>
            <person name="Ito K."/>
            <person name="Ito S."/>
            <person name="Ito T."/>
            <person name="Ito Y."/>
            <person name="Ito Y."/>
            <person name="Iwabuchi A."/>
            <person name="Kamiya K."/>
            <person name="Karasawa W."/>
            <person name="Kurita K."/>
            <person name="Katagiri S."/>
            <person name="Kikuta A."/>
            <person name="Kobayashi H."/>
            <person name="Kobayashi N."/>
            <person name="Machita K."/>
            <person name="Maehara T."/>
            <person name="Masukawa M."/>
            <person name="Mizubayashi T."/>
            <person name="Mukai Y."/>
            <person name="Nagasaki H."/>
            <person name="Nagata Y."/>
            <person name="Naito S."/>
            <person name="Nakashima M."/>
            <person name="Nakama Y."/>
            <person name="Nakamichi Y."/>
            <person name="Nakamura M."/>
            <person name="Meguro A."/>
            <person name="Negishi M."/>
            <person name="Ohta I."/>
            <person name="Ohta T."/>
            <person name="Okamoto M."/>
            <person name="Ono N."/>
            <person name="Saji S."/>
            <person name="Sakaguchi M."/>
            <person name="Sakai K."/>
            <person name="Shibata M."/>
            <person name="Shimokawa T."/>
            <person name="Song J."/>
            <person name="Takazaki Y."/>
            <person name="Terasawa K."/>
            <person name="Tsugane M."/>
            <person name="Tsuji K."/>
            <person name="Ueda S."/>
            <person name="Waki K."/>
            <person name="Yamagata H."/>
            <person name="Yamamoto M."/>
            <person name="Yamamoto S."/>
            <person name="Yamane H."/>
            <person name="Yoshiki S."/>
            <person name="Yoshihara R."/>
            <person name="Yukawa K."/>
            <person name="Zhong H."/>
            <person name="Yano M."/>
            <person name="Yuan Q."/>
            <person name="Ouyang S."/>
            <person name="Liu J."/>
            <person name="Jones K.M."/>
            <person name="Gansberger K."/>
            <person name="Moffat K."/>
            <person name="Hill J."/>
            <person name="Bera J."/>
            <person name="Fadrosh D."/>
            <person name="Jin S."/>
            <person name="Johri S."/>
            <person name="Kim M."/>
            <person name="Overton L."/>
            <person name="Reardon M."/>
            <person name="Tsitrin T."/>
            <person name="Vuong H."/>
            <person name="Weaver B."/>
            <person name="Ciecko A."/>
            <person name="Tallon L."/>
            <person name="Jackson J."/>
            <person name="Pai G."/>
            <person name="Aken S.V."/>
            <person name="Utterback T."/>
            <person name="Reidmuller S."/>
            <person name="Feldblyum T."/>
            <person name="Hsiao J."/>
            <person name="Zismann V."/>
            <person name="Iobst S."/>
            <person name="de Vazeille A.R."/>
            <person name="Buell C.R."/>
            <person name="Ying K."/>
            <person name="Li Y."/>
            <person name="Lu T."/>
            <person name="Huang Y."/>
            <person name="Zhao Q."/>
            <person name="Feng Q."/>
            <person name="Zhang L."/>
            <person name="Zhu J."/>
            <person name="Weng Q."/>
            <person name="Mu J."/>
            <person name="Lu Y."/>
            <person name="Fan D."/>
            <person name="Liu Y."/>
            <person name="Guan J."/>
            <person name="Zhang Y."/>
            <person name="Yu S."/>
            <person name="Liu X."/>
            <person name="Zhang Y."/>
            <person name="Hong G."/>
            <person name="Han B."/>
            <person name="Choisne N."/>
            <person name="Demange N."/>
            <person name="Orjeda G."/>
            <person name="Samain S."/>
            <person name="Cattolico L."/>
            <person name="Pelletier E."/>
            <person name="Couloux A."/>
            <person name="Segurens B."/>
            <person name="Wincker P."/>
            <person name="D'Hont A."/>
            <person name="Scarpelli C."/>
            <person name="Weissenbach J."/>
            <person name="Salanoubat M."/>
            <person name="Quetier F."/>
            <person name="Yu Y."/>
            <person name="Kim H.R."/>
            <person name="Rambo T."/>
            <person name="Currie J."/>
            <person name="Collura K."/>
            <person name="Luo M."/>
            <person name="Yang T."/>
            <person name="Ammiraju J.S.S."/>
            <person name="Engler F."/>
            <person name="Soderlund C."/>
            <person name="Wing R.A."/>
            <person name="Palmer L.E."/>
            <person name="de la Bastide M."/>
            <person name="Spiegel L."/>
            <person name="Nascimento L."/>
            <person name="Zutavern T."/>
            <person name="O'Shaughnessy A."/>
            <person name="Dike S."/>
            <person name="Dedhia N."/>
            <person name="Preston R."/>
            <person name="Balija V."/>
            <person name="McCombie W.R."/>
            <person name="Chow T."/>
            <person name="Chen H."/>
            <person name="Chung M."/>
            <person name="Chen C."/>
            <person name="Shaw J."/>
            <person name="Wu H."/>
            <person name="Hsiao K."/>
            <person name="Chao Y."/>
            <person name="Chu M."/>
            <person name="Cheng C."/>
            <person name="Hour A."/>
            <person name="Lee P."/>
            <person name="Lin S."/>
            <person name="Lin Y."/>
            <person name="Liou J."/>
            <person name="Liu S."/>
            <person name="Hsing Y."/>
            <person name="Raghuvanshi S."/>
            <person name="Mohanty A."/>
            <person name="Bharti A.K."/>
            <person name="Gaur A."/>
            <person name="Gupta V."/>
            <person name="Kumar D."/>
            <person name="Ravi V."/>
            <person name="Vij S."/>
            <person name="Kapur A."/>
            <person name="Khurana P."/>
            <person name="Khurana P."/>
            <person name="Khurana J.P."/>
            <person name="Tyagi A.K."/>
            <person name="Gaikwad K."/>
            <person name="Singh A."/>
            <person name="Dalal V."/>
            <person name="Srivastava S."/>
            <person name="Dixit A."/>
            <person name="Pal A.K."/>
            <person name="Ghazi I.A."/>
            <person name="Yadav M."/>
            <person name="Pandit A."/>
            <person name="Bhargava A."/>
            <person name="Sureshbabu K."/>
            <person name="Batra K."/>
            <person name="Sharma T.R."/>
            <person name="Mohapatra T."/>
            <person name="Singh N.K."/>
            <person name="Messing J."/>
            <person name="Nelson A.B."/>
            <person name="Fuks G."/>
            <person name="Kavchok S."/>
            <person name="Keizer G."/>
            <person name="Linton E."/>
            <person name="Llaca V."/>
            <person name="Song R."/>
            <person name="Tanyolac B."/>
            <person name="Young S."/>
            <person name="Ho-Il K."/>
            <person name="Hahn J.H."/>
            <person name="Sangsakoo G."/>
            <person name="Vanavichit A."/>
            <person name="de Mattos Luiz.A.T."/>
            <person name="Zimmer P.D."/>
            <person name="Malone G."/>
            <person name="Dellagostin O."/>
            <person name="de Oliveira A.C."/>
            <person name="Bevan M."/>
            <person name="Bancroft I."/>
            <person name="Minx P."/>
            <person name="Cordum H."/>
            <person name="Wilson R."/>
            <person name="Cheng Z."/>
            <person name="Jin W."/>
            <person name="Jiang J."/>
            <person name="Leong S.A."/>
            <person name="Iwama H."/>
            <person name="Gojobori T."/>
            <person name="Itoh T."/>
            <person name="Niimura Y."/>
            <person name="Fujii Y."/>
            <person name="Habara T."/>
            <person name="Sakai H."/>
            <person name="Sato Y."/>
            <person name="Wilson G."/>
            <person name="Kumar K."/>
            <person name="McCouch S."/>
            <person name="Juretic N."/>
            <person name="Hoen D."/>
            <person name="Wright S."/>
            <person name="Bruskiewich R."/>
            <person name="Bureau T."/>
            <person name="Miyao A."/>
            <person name="Hirochika H."/>
            <person name="Nishikawa T."/>
            <person name="Kadowaki K."/>
            <person name="Sugiura M."/>
            <person name="Burr B."/>
            <person name="Sasaki T."/>
        </authorList>
    </citation>
    <scope>NUCLEOTIDE SEQUENCE [LARGE SCALE GENOMIC DNA]</scope>
    <source>
        <strain evidence="4">cv. Nipponbare</strain>
    </source>
</reference>
<accession>A0A0P0XM48</accession>
<evidence type="ECO:0000313" key="4">
    <source>
        <dbReference type="Proteomes" id="UP000000763"/>
    </source>
</evidence>
<reference evidence="4" key="6">
    <citation type="journal article" date="2008" name="Nucleic Acids Res.">
        <title>The rice annotation project database (RAP-DB): 2008 update.</title>
        <authorList>
            <consortium name="The rice annotation project (RAP)"/>
        </authorList>
    </citation>
    <scope>GENOME REANNOTATION</scope>
    <source>
        <strain evidence="4">cv. Nipponbare</strain>
    </source>
</reference>
<dbReference type="EMBL" id="AP008215">
    <property type="protein sequence ID" value="BAF25170.1"/>
    <property type="molecule type" value="Genomic_DNA"/>
</dbReference>
<reference evidence="3" key="7">
    <citation type="submission" date="2009-08" db="EMBL/GenBank/DDBJ databases">
        <title>Oryza sativa nipponbare(GA3) genomic DNA, chromosome 9.</title>
        <authorList>
            <consortium name="IRGSP(International Rice Genome Sequencing Project)"/>
        </authorList>
    </citation>
    <scope>NUCLEOTIDE SEQUENCE</scope>
</reference>
<reference evidence="3" key="8">
    <citation type="submission" date="2009-08" db="EMBL/GenBank/DDBJ databases">
        <title>The Second Rice Annotation Project Meeting (RAP2).</title>
        <authorList>
            <consortium name="The Rice Annotation Project (RAP)"/>
        </authorList>
    </citation>
    <scope>NUCLEOTIDE SEQUENCE</scope>
</reference>